<feature type="transmembrane region" description="Helical" evidence="6">
    <location>
        <begin position="88"/>
        <end position="107"/>
    </location>
</feature>
<feature type="transmembrane region" description="Helical" evidence="6">
    <location>
        <begin position="175"/>
        <end position="195"/>
    </location>
</feature>
<keyword evidence="4 6" id="KW-1133">Transmembrane helix</keyword>
<feature type="transmembrane region" description="Helical" evidence="6">
    <location>
        <begin position="359"/>
        <end position="376"/>
    </location>
</feature>
<accession>A0A641ATW1</accession>
<evidence type="ECO:0000256" key="2">
    <source>
        <dbReference type="ARBA" id="ARBA00022475"/>
    </source>
</evidence>
<dbReference type="Pfam" id="PF13440">
    <property type="entry name" value="Polysacc_synt_3"/>
    <property type="match status" value="1"/>
</dbReference>
<dbReference type="Proteomes" id="UP001515100">
    <property type="component" value="Unassembled WGS sequence"/>
</dbReference>
<feature type="transmembrane region" description="Helical" evidence="6">
    <location>
        <begin position="290"/>
        <end position="310"/>
    </location>
</feature>
<feature type="transmembrane region" description="Helical" evidence="6">
    <location>
        <begin position="322"/>
        <end position="347"/>
    </location>
</feature>
<organism evidence="7 8">
    <name type="scientific">Aeromicrobium fastidiosum</name>
    <dbReference type="NCBI Taxonomy" id="52699"/>
    <lineage>
        <taxon>Bacteria</taxon>
        <taxon>Bacillati</taxon>
        <taxon>Actinomycetota</taxon>
        <taxon>Actinomycetes</taxon>
        <taxon>Propionibacteriales</taxon>
        <taxon>Nocardioidaceae</taxon>
        <taxon>Aeromicrobium</taxon>
    </lineage>
</organism>
<name>A0A641ATW1_9ACTN</name>
<comment type="subcellular location">
    <subcellularLocation>
        <location evidence="1">Cell membrane</location>
        <topology evidence="1">Multi-pass membrane protein</topology>
    </subcellularLocation>
</comment>
<feature type="transmembrane region" description="Helical" evidence="6">
    <location>
        <begin position="382"/>
        <end position="400"/>
    </location>
</feature>
<feature type="transmembrane region" description="Helical" evidence="6">
    <location>
        <begin position="148"/>
        <end position="169"/>
    </location>
</feature>
<keyword evidence="5 6" id="KW-0472">Membrane</keyword>
<dbReference type="InterPro" id="IPR050833">
    <property type="entry name" value="Poly_Biosynth_Transport"/>
</dbReference>
<dbReference type="RefSeq" id="WP_129180964.1">
    <property type="nucleotide sequence ID" value="NZ_JAGIOG010000001.1"/>
</dbReference>
<protein>
    <submittedName>
        <fullName evidence="7">Oligosaccharide flippase family protein</fullName>
    </submittedName>
</protein>
<dbReference type="OrthoDB" id="3320002at2"/>
<evidence type="ECO:0000313" key="8">
    <source>
        <dbReference type="Proteomes" id="UP001515100"/>
    </source>
</evidence>
<reference evidence="7" key="1">
    <citation type="submission" date="2019-09" db="EMBL/GenBank/DDBJ databases">
        <authorList>
            <person name="Li J."/>
        </authorList>
    </citation>
    <scope>NUCLEOTIDE SEQUENCE [LARGE SCALE GENOMIC DNA]</scope>
    <source>
        <strain evidence="7">NRBC 14897</strain>
    </source>
</reference>
<evidence type="ECO:0000256" key="3">
    <source>
        <dbReference type="ARBA" id="ARBA00022692"/>
    </source>
</evidence>
<evidence type="ECO:0000256" key="4">
    <source>
        <dbReference type="ARBA" id="ARBA00022989"/>
    </source>
</evidence>
<dbReference type="AlphaFoldDB" id="A0A641ATW1"/>
<evidence type="ECO:0000256" key="6">
    <source>
        <dbReference type="SAM" id="Phobius"/>
    </source>
</evidence>
<dbReference type="GO" id="GO:0005886">
    <property type="term" value="C:plasma membrane"/>
    <property type="evidence" value="ECO:0007669"/>
    <property type="project" value="UniProtKB-SubCell"/>
</dbReference>
<proteinExistence type="predicted"/>
<keyword evidence="2" id="KW-1003">Cell membrane</keyword>
<dbReference type="EMBL" id="SDPP02000001">
    <property type="protein sequence ID" value="KAA1380471.1"/>
    <property type="molecule type" value="Genomic_DNA"/>
</dbReference>
<keyword evidence="3 6" id="KW-0812">Transmembrane</keyword>
<evidence type="ECO:0000256" key="5">
    <source>
        <dbReference type="ARBA" id="ARBA00023136"/>
    </source>
</evidence>
<dbReference type="PANTHER" id="PTHR30250:SF11">
    <property type="entry name" value="O-ANTIGEN TRANSPORTER-RELATED"/>
    <property type="match status" value="1"/>
</dbReference>
<keyword evidence="8" id="KW-1185">Reference proteome</keyword>
<feature type="transmembrane region" description="Helical" evidence="6">
    <location>
        <begin position="119"/>
        <end position="141"/>
    </location>
</feature>
<gene>
    <name evidence="7" type="ORF">ESP62_004640</name>
</gene>
<dbReference type="PANTHER" id="PTHR30250">
    <property type="entry name" value="PST FAMILY PREDICTED COLANIC ACID TRANSPORTER"/>
    <property type="match status" value="1"/>
</dbReference>
<comment type="caution">
    <text evidence="7">The sequence shown here is derived from an EMBL/GenBank/DDBJ whole genome shotgun (WGS) entry which is preliminary data.</text>
</comment>
<evidence type="ECO:0000313" key="7">
    <source>
        <dbReference type="EMBL" id="KAA1380471.1"/>
    </source>
</evidence>
<sequence>MIAQLRAIVRADSPSHIAIGRLGVSALGLLSAPIVARAIGPSGRGETAATIALAYIVPVLLGMGVPLELRRLAATTDVTAALRAARRLGLLTILPATAVAVALYASLFSDFGQAARLVASLNVALCPLMLSWTLDLSVLVARGRFRNVLVLQLTQPSIYLLAIVVLWVTHTASTATVLASNLVGTAATCIAGLFMTRVKFRGERSSYGSLLRGGVKFAGSSVSEIASNKLDQVLVLPLIGSVGAGLYAVAVTVASVPLAFGQALGASYFTPIARASGTERRELQTRSVRAGIAMGLMTCPPLGLIAWVGIPVVFGKEFTSAVPVAGICLAGSVALVTNFVCSMALAASGQGVRMTVSQVTALAVAIGALLVLGPAWGAKGAATASSIGYFVLMSMLLLSLRMSPLAIAPRPRDFKEAIRQLVRGER</sequence>
<evidence type="ECO:0000256" key="1">
    <source>
        <dbReference type="ARBA" id="ARBA00004651"/>
    </source>
</evidence>
<feature type="transmembrane region" description="Helical" evidence="6">
    <location>
        <begin position="48"/>
        <end position="67"/>
    </location>
</feature>